<sequence length="382" mass="44431">MELLVFVIIGFMKKIKVCLLGGSNSVIKDGLSLGLSRNDVEFNNYSLGASTSIQNLYEVVRNKEKISGSDLIVTESNVNDFHNYNIIETPIKIIEFGIEKLYAKLSSLNSNVVVLILPMLSGTFLKSEEIARLHRKYANLHNFKYLDLHSLIKKEHLDDFYDLKNLDHPLRSYMRWVADSILNNYRRMYFKPSKHQNQYVNDFTIIRDISTTKLKKNSVFSENVSLVNRVRTELKVPARSELVGLHAWNDNSSKILVESEGNRLIVSSNHENQFHEIHNSFVLGNNVFLSTPDVKDPVTQATIRNPSNTVHYESNFSFVSILVYERMNSKRKYLYPLRRMKYICYKNFFVDRIYNNNISFIAPSINRISEIIKEYNHRKLGR</sequence>
<evidence type="ECO:0008006" key="3">
    <source>
        <dbReference type="Google" id="ProtNLM"/>
    </source>
</evidence>
<dbReference type="STRING" id="1121869.SAMN03084138_02805"/>
<reference evidence="1 2" key="1">
    <citation type="submission" date="2016-10" db="EMBL/GenBank/DDBJ databases">
        <authorList>
            <person name="de Groot N.N."/>
        </authorList>
    </citation>
    <scope>NUCLEOTIDE SEQUENCE [LARGE SCALE GENOMIC DNA]</scope>
    <source>
        <strain evidence="1 2">DSM 15893</strain>
    </source>
</reference>
<dbReference type="EMBL" id="FOWR01000020">
    <property type="protein sequence ID" value="SFP66549.1"/>
    <property type="molecule type" value="Genomic_DNA"/>
</dbReference>
<proteinExistence type="predicted"/>
<dbReference type="RefSeq" id="WP_074927386.1">
    <property type="nucleotide sequence ID" value="NZ_FOWR01000020.1"/>
</dbReference>
<evidence type="ECO:0000313" key="1">
    <source>
        <dbReference type="EMBL" id="SFP66549.1"/>
    </source>
</evidence>
<dbReference type="GeneID" id="93261299"/>
<evidence type="ECO:0000313" key="2">
    <source>
        <dbReference type="Proteomes" id="UP000182692"/>
    </source>
</evidence>
<name>A0A1I5S754_9GAMM</name>
<protein>
    <recommendedName>
        <fullName evidence="3">SGNH/GDSL hydrolase family protein</fullName>
    </recommendedName>
</protein>
<dbReference type="SUPFAM" id="SSF52266">
    <property type="entry name" value="SGNH hydrolase"/>
    <property type="match status" value="1"/>
</dbReference>
<dbReference type="AlphaFoldDB" id="A0A1I5S754"/>
<gene>
    <name evidence="1" type="ORF">SAMN03084138_02805</name>
</gene>
<dbReference type="Proteomes" id="UP000182692">
    <property type="component" value="Unassembled WGS sequence"/>
</dbReference>
<accession>A0A1I5S754</accession>
<organism evidence="1 2">
    <name type="scientific">Enterovibrio norvegicus DSM 15893</name>
    <dbReference type="NCBI Taxonomy" id="1121869"/>
    <lineage>
        <taxon>Bacteria</taxon>
        <taxon>Pseudomonadati</taxon>
        <taxon>Pseudomonadota</taxon>
        <taxon>Gammaproteobacteria</taxon>
        <taxon>Vibrionales</taxon>
        <taxon>Vibrionaceae</taxon>
        <taxon>Enterovibrio</taxon>
    </lineage>
</organism>